<comment type="subcellular location">
    <subcellularLocation>
        <location evidence="1">Cell membrane</location>
        <topology evidence="1">Multi-pass membrane protein</topology>
    </subcellularLocation>
</comment>
<dbReference type="GO" id="GO:0015293">
    <property type="term" value="F:symporter activity"/>
    <property type="evidence" value="ECO:0007669"/>
    <property type="project" value="UniProtKB-KW"/>
</dbReference>
<accession>A0A1J0A9B8</accession>
<feature type="transmembrane region" description="Helical" evidence="7">
    <location>
        <begin position="206"/>
        <end position="225"/>
    </location>
</feature>
<dbReference type="EMBL" id="CP017675">
    <property type="protein sequence ID" value="APB32523.1"/>
    <property type="molecule type" value="Genomic_DNA"/>
</dbReference>
<keyword evidence="2" id="KW-0813">Transport</keyword>
<sequence>MAGKGWWKHWVQFWQSPLPVLLGVGLGIGVGVWVPTLAAKVQVLGDVYLALLKLCVLPILLAAVTMSVSRLASNQQMGQFLRRLLVVLGLGLVGVSGLSMVIAALVQPGAIRNPEVLATLGRYIQNAGVDVELALRSPAITPPSPILVQFIRALFPDNIFAALTQANALQVVTFAVLLGITLGILNNAATTRLLQGLEAIYEAFNALIRGITLILPLGIFCLIAPQVASTGVGPVLAILRFVVTAVLVLMGLFIAGTGVILWRSGATPRLVWQAQGAAALLAWTTSNSLASLPAAIQGLCDLGFDRQQVNLIAPLGITVCRFGVVSYFALVSVFTAQLYQQSLAWQAWLVILVGAVLGGVATAGAVGVATLASVGIVLQPLGLPLDGVLALLIAVDAIVNPFRALVTVHGGMVATTLIAKSPPHPEIPRSAVAVPPP</sequence>
<evidence type="ECO:0000256" key="7">
    <source>
        <dbReference type="SAM" id="Phobius"/>
    </source>
</evidence>
<dbReference type="PRINTS" id="PR00173">
    <property type="entry name" value="EDTRNSPORT"/>
</dbReference>
<keyword evidence="9" id="KW-1185">Reference proteome</keyword>
<dbReference type="KEGG" id="glt:GlitD10_0222"/>
<dbReference type="STRING" id="1188229.GlitD10_0222"/>
<dbReference type="Gene3D" id="1.10.3860.10">
    <property type="entry name" value="Sodium:dicarboxylate symporter"/>
    <property type="match status" value="1"/>
</dbReference>
<dbReference type="PANTHER" id="PTHR42865">
    <property type="entry name" value="PROTON/GLUTAMATE-ASPARTATE SYMPORTER"/>
    <property type="match status" value="1"/>
</dbReference>
<organism evidence="8 9">
    <name type="scientific">Gloeomargarita lithophora Alchichica-D10</name>
    <dbReference type="NCBI Taxonomy" id="1188229"/>
    <lineage>
        <taxon>Bacteria</taxon>
        <taxon>Bacillati</taxon>
        <taxon>Cyanobacteriota</taxon>
        <taxon>Cyanophyceae</taxon>
        <taxon>Gloeomargaritales</taxon>
        <taxon>Gloeomargaritaceae</taxon>
        <taxon>Gloeomargarita</taxon>
    </lineage>
</organism>
<dbReference type="RefSeq" id="WP_071453250.1">
    <property type="nucleotide sequence ID" value="NZ_CP017675.1"/>
</dbReference>
<feature type="transmembrane region" description="Helical" evidence="7">
    <location>
        <begin position="20"/>
        <end position="38"/>
    </location>
</feature>
<feature type="transmembrane region" description="Helical" evidence="7">
    <location>
        <begin position="159"/>
        <end position="185"/>
    </location>
</feature>
<keyword evidence="4 7" id="KW-0812">Transmembrane</keyword>
<feature type="transmembrane region" description="Helical" evidence="7">
    <location>
        <begin position="84"/>
        <end position="106"/>
    </location>
</feature>
<reference evidence="8 9" key="1">
    <citation type="submission" date="2016-10" db="EMBL/GenBank/DDBJ databases">
        <title>Description of Gloeomargarita lithophora gen. nov., sp. nov., a thylakoid-bearing basal-branching cyanobacterium with intracellular carbonates, and proposal for Gloeomargaritales ord. nov.</title>
        <authorList>
            <person name="Moreira D."/>
            <person name="Tavera R."/>
            <person name="Benzerara K."/>
            <person name="Skouri-Panet F."/>
            <person name="Couradeau E."/>
            <person name="Gerard E."/>
            <person name="Loussert C."/>
            <person name="Novelo E."/>
            <person name="Zivanovic Y."/>
            <person name="Lopez-Garcia P."/>
        </authorList>
    </citation>
    <scope>NUCLEOTIDE SEQUENCE [LARGE SCALE GENOMIC DNA]</scope>
    <source>
        <strain evidence="8 9">D10</strain>
    </source>
</reference>
<evidence type="ECO:0000256" key="3">
    <source>
        <dbReference type="ARBA" id="ARBA00022475"/>
    </source>
</evidence>
<evidence type="ECO:0000256" key="2">
    <source>
        <dbReference type="ARBA" id="ARBA00022448"/>
    </source>
</evidence>
<dbReference type="GO" id="GO:0005886">
    <property type="term" value="C:plasma membrane"/>
    <property type="evidence" value="ECO:0007669"/>
    <property type="project" value="UniProtKB-SubCell"/>
</dbReference>
<feature type="transmembrane region" description="Helical" evidence="7">
    <location>
        <begin position="50"/>
        <end position="72"/>
    </location>
</feature>
<dbReference type="OrthoDB" id="9768885at2"/>
<feature type="transmembrane region" description="Helical" evidence="7">
    <location>
        <begin position="347"/>
        <end position="369"/>
    </location>
</feature>
<feature type="transmembrane region" description="Helical" evidence="7">
    <location>
        <begin position="237"/>
        <end position="262"/>
    </location>
</feature>
<dbReference type="SUPFAM" id="SSF118215">
    <property type="entry name" value="Proton glutamate symport protein"/>
    <property type="match status" value="1"/>
</dbReference>
<evidence type="ECO:0000256" key="5">
    <source>
        <dbReference type="ARBA" id="ARBA00022989"/>
    </source>
</evidence>
<evidence type="ECO:0000256" key="6">
    <source>
        <dbReference type="ARBA" id="ARBA00023136"/>
    </source>
</evidence>
<feature type="transmembrane region" description="Helical" evidence="7">
    <location>
        <begin position="274"/>
        <end position="299"/>
    </location>
</feature>
<evidence type="ECO:0000256" key="4">
    <source>
        <dbReference type="ARBA" id="ARBA00022692"/>
    </source>
</evidence>
<evidence type="ECO:0000256" key="1">
    <source>
        <dbReference type="ARBA" id="ARBA00004651"/>
    </source>
</evidence>
<evidence type="ECO:0000313" key="9">
    <source>
        <dbReference type="Proteomes" id="UP000180235"/>
    </source>
</evidence>
<protein>
    <submittedName>
        <fullName evidence="8">Sodium:dicarboxylate symporter</fullName>
    </submittedName>
</protein>
<dbReference type="PANTHER" id="PTHR42865:SF7">
    <property type="entry name" value="PROTON_GLUTAMATE-ASPARTATE SYMPORTER"/>
    <property type="match status" value="1"/>
</dbReference>
<feature type="transmembrane region" description="Helical" evidence="7">
    <location>
        <begin position="381"/>
        <end position="399"/>
    </location>
</feature>
<feature type="transmembrane region" description="Helical" evidence="7">
    <location>
        <begin position="311"/>
        <end position="335"/>
    </location>
</feature>
<keyword evidence="6 7" id="KW-0472">Membrane</keyword>
<keyword evidence="5 7" id="KW-1133">Transmembrane helix</keyword>
<dbReference type="Proteomes" id="UP000180235">
    <property type="component" value="Chromosome"/>
</dbReference>
<proteinExistence type="predicted"/>
<gene>
    <name evidence="8" type="ORF">GlitD10_0222</name>
</gene>
<evidence type="ECO:0000313" key="8">
    <source>
        <dbReference type="EMBL" id="APB32523.1"/>
    </source>
</evidence>
<dbReference type="InterPro" id="IPR036458">
    <property type="entry name" value="Na:dicarbo_symporter_sf"/>
</dbReference>
<dbReference type="InterPro" id="IPR001991">
    <property type="entry name" value="Na-dicarboxylate_symporter"/>
</dbReference>
<dbReference type="Pfam" id="PF00375">
    <property type="entry name" value="SDF"/>
    <property type="match status" value="1"/>
</dbReference>
<name>A0A1J0A9B8_9CYAN</name>
<keyword evidence="3" id="KW-1003">Cell membrane</keyword>
<dbReference type="AlphaFoldDB" id="A0A1J0A9B8"/>